<name>A0A1C7MIV4_GRIFR</name>
<dbReference type="AlphaFoldDB" id="A0A1C7MIV4"/>
<protein>
    <submittedName>
        <fullName evidence="1">Uncharacterized protein</fullName>
    </submittedName>
</protein>
<dbReference type="Proteomes" id="UP000092993">
    <property type="component" value="Unassembled WGS sequence"/>
</dbReference>
<evidence type="ECO:0000313" key="2">
    <source>
        <dbReference type="Proteomes" id="UP000092993"/>
    </source>
</evidence>
<sequence length="69" mass="7425">MLNSRKHLREMRPSAPVMSIPLSAMSGTRAAASADGVSGKSQPQYEDQVLQIQIQTTTDVKSDSATHIV</sequence>
<proteinExistence type="predicted"/>
<accession>A0A1C7MIV4</accession>
<gene>
    <name evidence="1" type="ORF">A0H81_03477</name>
</gene>
<comment type="caution">
    <text evidence="1">The sequence shown here is derived from an EMBL/GenBank/DDBJ whole genome shotgun (WGS) entry which is preliminary data.</text>
</comment>
<dbReference type="OrthoDB" id="3268207at2759"/>
<evidence type="ECO:0000313" key="1">
    <source>
        <dbReference type="EMBL" id="OBZ76339.1"/>
    </source>
</evidence>
<organism evidence="1 2">
    <name type="scientific">Grifola frondosa</name>
    <name type="common">Maitake</name>
    <name type="synonym">Polyporus frondosus</name>
    <dbReference type="NCBI Taxonomy" id="5627"/>
    <lineage>
        <taxon>Eukaryota</taxon>
        <taxon>Fungi</taxon>
        <taxon>Dikarya</taxon>
        <taxon>Basidiomycota</taxon>
        <taxon>Agaricomycotina</taxon>
        <taxon>Agaricomycetes</taxon>
        <taxon>Polyporales</taxon>
        <taxon>Grifolaceae</taxon>
        <taxon>Grifola</taxon>
    </lineage>
</organism>
<reference evidence="1 2" key="1">
    <citation type="submission" date="2016-03" db="EMBL/GenBank/DDBJ databases">
        <title>Whole genome sequencing of Grifola frondosa 9006-11.</title>
        <authorList>
            <person name="Min B."/>
            <person name="Park H."/>
            <person name="Kim J.-G."/>
            <person name="Cho H."/>
            <person name="Oh Y.-L."/>
            <person name="Kong W.-S."/>
            <person name="Choi I.-G."/>
        </authorList>
    </citation>
    <scope>NUCLEOTIDE SEQUENCE [LARGE SCALE GENOMIC DNA]</scope>
    <source>
        <strain evidence="1 2">9006-11</strain>
    </source>
</reference>
<keyword evidence="2" id="KW-1185">Reference proteome</keyword>
<dbReference type="EMBL" id="LUGG01000003">
    <property type="protein sequence ID" value="OBZ76339.1"/>
    <property type="molecule type" value="Genomic_DNA"/>
</dbReference>